<evidence type="ECO:0000256" key="1">
    <source>
        <dbReference type="SAM" id="MobiDB-lite"/>
    </source>
</evidence>
<keyword evidence="3" id="KW-1185">Reference proteome</keyword>
<reference evidence="3" key="1">
    <citation type="submission" date="2018-06" db="EMBL/GenBank/DDBJ databases">
        <title>Genome assembly of Danube salmon.</title>
        <authorList>
            <person name="Macqueen D.J."/>
            <person name="Gundappa M.K."/>
        </authorList>
    </citation>
    <scope>NUCLEOTIDE SEQUENCE [LARGE SCALE GENOMIC DNA]</scope>
</reference>
<dbReference type="STRING" id="62062.ENSHHUP00000040763"/>
<sequence>MKEAKEIQREEALKQAGREVEVDEKLKKRKERFGILTAAAAVGAEDSEAKKRKRAERFGNN</sequence>
<feature type="region of interest" description="Disordered" evidence="1">
    <location>
        <begin position="1"/>
        <end position="21"/>
    </location>
</feature>
<reference evidence="2" key="3">
    <citation type="submission" date="2025-09" db="UniProtKB">
        <authorList>
            <consortium name="Ensembl"/>
        </authorList>
    </citation>
    <scope>IDENTIFICATION</scope>
</reference>
<evidence type="ECO:0008006" key="4">
    <source>
        <dbReference type="Google" id="ProtNLM"/>
    </source>
</evidence>
<dbReference type="Proteomes" id="UP000314982">
    <property type="component" value="Unassembled WGS sequence"/>
</dbReference>
<proteinExistence type="predicted"/>
<dbReference type="AlphaFoldDB" id="A0A4W5MSI1"/>
<protein>
    <recommendedName>
        <fullName evidence="4">THO1-MOS11 C-terminal domain-containing protein</fullName>
    </recommendedName>
</protein>
<dbReference type="Ensembl" id="ENSHHUT00000042337.1">
    <property type="protein sequence ID" value="ENSHHUP00000040763.1"/>
    <property type="gene ID" value="ENSHHUG00000025207.1"/>
</dbReference>
<organism evidence="2 3">
    <name type="scientific">Hucho hucho</name>
    <name type="common">huchen</name>
    <dbReference type="NCBI Taxonomy" id="62062"/>
    <lineage>
        <taxon>Eukaryota</taxon>
        <taxon>Metazoa</taxon>
        <taxon>Chordata</taxon>
        <taxon>Craniata</taxon>
        <taxon>Vertebrata</taxon>
        <taxon>Euteleostomi</taxon>
        <taxon>Actinopterygii</taxon>
        <taxon>Neopterygii</taxon>
        <taxon>Teleostei</taxon>
        <taxon>Protacanthopterygii</taxon>
        <taxon>Salmoniformes</taxon>
        <taxon>Salmonidae</taxon>
        <taxon>Salmoninae</taxon>
        <taxon>Hucho</taxon>
    </lineage>
</organism>
<evidence type="ECO:0000313" key="2">
    <source>
        <dbReference type="Ensembl" id="ENSHHUP00000040763.1"/>
    </source>
</evidence>
<reference evidence="2" key="2">
    <citation type="submission" date="2025-08" db="UniProtKB">
        <authorList>
            <consortium name="Ensembl"/>
        </authorList>
    </citation>
    <scope>IDENTIFICATION</scope>
</reference>
<evidence type="ECO:0000313" key="3">
    <source>
        <dbReference type="Proteomes" id="UP000314982"/>
    </source>
</evidence>
<accession>A0A4W5MSI1</accession>
<name>A0A4W5MSI1_9TELE</name>
<dbReference type="GeneTree" id="ENSGT01050000245365"/>